<dbReference type="Pfam" id="PF01370">
    <property type="entry name" value="Epimerase"/>
    <property type="match status" value="1"/>
</dbReference>
<dbReference type="InterPro" id="IPR001509">
    <property type="entry name" value="Epimerase_deHydtase"/>
</dbReference>
<proteinExistence type="predicted"/>
<dbReference type="SUPFAM" id="SSF51735">
    <property type="entry name" value="NAD(P)-binding Rossmann-fold domains"/>
    <property type="match status" value="1"/>
</dbReference>
<dbReference type="PANTHER" id="PTHR43245">
    <property type="entry name" value="BIFUNCTIONAL POLYMYXIN RESISTANCE PROTEIN ARNA"/>
    <property type="match status" value="1"/>
</dbReference>
<gene>
    <name evidence="2" type="ORF">ERS852385_00655</name>
</gene>
<dbReference type="EMBL" id="CYYU01000002">
    <property type="protein sequence ID" value="CUN51861.1"/>
    <property type="molecule type" value="Genomic_DNA"/>
</dbReference>
<accession>A0A173XJ31</accession>
<dbReference type="Proteomes" id="UP000095546">
    <property type="component" value="Unassembled WGS sequence"/>
</dbReference>
<dbReference type="STRING" id="187979.ERS852385_00655"/>
<feature type="domain" description="NAD-dependent epimerase/dehydratase" evidence="1">
    <location>
        <begin position="3"/>
        <end position="212"/>
    </location>
</feature>
<keyword evidence="3" id="KW-1185">Reference proteome</keyword>
<evidence type="ECO:0000259" key="1">
    <source>
        <dbReference type="Pfam" id="PF01370"/>
    </source>
</evidence>
<evidence type="ECO:0000313" key="2">
    <source>
        <dbReference type="EMBL" id="CUN51861.1"/>
    </source>
</evidence>
<sequence length="363" mass="42253">MKILILGGTGAMGVSLVDVLDKQGHDVYVTSRRKHADCKNVHYLQGDAHDLTWLEQITSGKRYDALVDFMIYSTDDFAWRRDKLLNMAGQYVFLSSSRVYNDSSDKPITEETPRLLDSTQDKEYLSMDEYALAKAREENELRKAKQKNWTIIRPYITYNDERLQLGTLEKESWLYRALHGRTIVFTRDVADCLTTLTHGRDVAEGIASLLGKEAAYGEAFHIVGPEPMRWGEVAELYCDVLETLLGRRPKIMLLPNSRKFCQVFCNEYQVKYDRLFHRVFDSSKILRIGGKRDYVPIAEGLRSCLTHFVEQHRPFRTIDWHAEAWMDRQTGERAALSECKGWKNKVKYILCRYTPFLHYYYGI</sequence>
<dbReference type="Gene3D" id="3.40.50.720">
    <property type="entry name" value="NAD(P)-binding Rossmann-like Domain"/>
    <property type="match status" value="1"/>
</dbReference>
<organism evidence="2 3">
    <name type="scientific">Mitsuokella jalaludinii</name>
    <dbReference type="NCBI Taxonomy" id="187979"/>
    <lineage>
        <taxon>Bacteria</taxon>
        <taxon>Bacillati</taxon>
        <taxon>Bacillota</taxon>
        <taxon>Negativicutes</taxon>
        <taxon>Selenomonadales</taxon>
        <taxon>Selenomonadaceae</taxon>
        <taxon>Mitsuokella</taxon>
    </lineage>
</organism>
<dbReference type="InterPro" id="IPR036291">
    <property type="entry name" value="NAD(P)-bd_dom_sf"/>
</dbReference>
<protein>
    <submittedName>
        <fullName evidence="2">Putative NADH-flavin reductase</fullName>
    </submittedName>
</protein>
<dbReference type="RefSeq" id="WP_055160622.1">
    <property type="nucleotide sequence ID" value="NZ_CABIWZ010000002.1"/>
</dbReference>
<dbReference type="InterPro" id="IPR050177">
    <property type="entry name" value="Lipid_A_modif_metabolic_enz"/>
</dbReference>
<name>A0A173XJ31_9FIRM</name>
<dbReference type="AlphaFoldDB" id="A0A173XJ31"/>
<dbReference type="OrthoDB" id="9776016at2"/>
<evidence type="ECO:0000313" key="3">
    <source>
        <dbReference type="Proteomes" id="UP000095546"/>
    </source>
</evidence>
<reference evidence="2 3" key="1">
    <citation type="submission" date="2015-09" db="EMBL/GenBank/DDBJ databases">
        <authorList>
            <consortium name="Pathogen Informatics"/>
        </authorList>
    </citation>
    <scope>NUCLEOTIDE SEQUENCE [LARGE SCALE GENOMIC DNA]</scope>
    <source>
        <strain evidence="2 3">2789STDY5608828</strain>
    </source>
</reference>